<feature type="region of interest" description="Disordered" evidence="1">
    <location>
        <begin position="210"/>
        <end position="296"/>
    </location>
</feature>
<proteinExistence type="predicted"/>
<name>A0ABR1TWV5_9PEZI</name>
<feature type="compositionally biased region" description="Low complexity" evidence="1">
    <location>
        <begin position="27"/>
        <end position="41"/>
    </location>
</feature>
<feature type="compositionally biased region" description="Polar residues" evidence="1">
    <location>
        <begin position="72"/>
        <end position="90"/>
    </location>
</feature>
<protein>
    <submittedName>
        <fullName evidence="2">Histone deacetylase domain-containing protein</fullName>
    </submittedName>
</protein>
<dbReference type="Proteomes" id="UP001444661">
    <property type="component" value="Unassembled WGS sequence"/>
</dbReference>
<organism evidence="2 3">
    <name type="scientific">Apiospora rasikravindrae</name>
    <dbReference type="NCBI Taxonomy" id="990691"/>
    <lineage>
        <taxon>Eukaryota</taxon>
        <taxon>Fungi</taxon>
        <taxon>Dikarya</taxon>
        <taxon>Ascomycota</taxon>
        <taxon>Pezizomycotina</taxon>
        <taxon>Sordariomycetes</taxon>
        <taxon>Xylariomycetidae</taxon>
        <taxon>Amphisphaeriales</taxon>
        <taxon>Apiosporaceae</taxon>
        <taxon>Apiospora</taxon>
    </lineage>
</organism>
<feature type="compositionally biased region" description="Basic and acidic residues" evidence="1">
    <location>
        <begin position="112"/>
        <end position="122"/>
    </location>
</feature>
<feature type="compositionally biased region" description="Polar residues" evidence="1">
    <location>
        <begin position="16"/>
        <end position="26"/>
    </location>
</feature>
<keyword evidence="3" id="KW-1185">Reference proteome</keyword>
<comment type="caution">
    <text evidence="2">The sequence shown here is derived from an EMBL/GenBank/DDBJ whole genome shotgun (WGS) entry which is preliminary data.</text>
</comment>
<dbReference type="EMBL" id="JAQQWK010000002">
    <property type="protein sequence ID" value="KAK8051107.1"/>
    <property type="molecule type" value="Genomic_DNA"/>
</dbReference>
<evidence type="ECO:0000313" key="3">
    <source>
        <dbReference type="Proteomes" id="UP001444661"/>
    </source>
</evidence>
<evidence type="ECO:0000313" key="2">
    <source>
        <dbReference type="EMBL" id="KAK8051107.1"/>
    </source>
</evidence>
<feature type="compositionally biased region" description="Low complexity" evidence="1">
    <location>
        <begin position="158"/>
        <end position="189"/>
    </location>
</feature>
<reference evidence="2 3" key="1">
    <citation type="submission" date="2023-01" db="EMBL/GenBank/DDBJ databases">
        <title>Analysis of 21 Apiospora genomes using comparative genomics revels a genus with tremendous synthesis potential of carbohydrate active enzymes and secondary metabolites.</title>
        <authorList>
            <person name="Sorensen T."/>
        </authorList>
    </citation>
    <scope>NUCLEOTIDE SEQUENCE [LARGE SCALE GENOMIC DNA]</scope>
    <source>
        <strain evidence="2 3">CBS 33761</strain>
    </source>
</reference>
<feature type="compositionally biased region" description="Basic residues" evidence="1">
    <location>
        <begin position="43"/>
        <end position="53"/>
    </location>
</feature>
<sequence>MSARSNITLDVKKTRPSASRSQSSMDAPTRPTKAATTAAKPPGRPKSRASKKKTGIDSGQPSPALPPAAQRPATSHVTSQTPSLSPSRTGPDSDDEVSRLTHGVKKITLVTKEMREAREAAKKTQAANQTTPSTAAKPVAKVRPSSINTEHPVARPKSSGPPSSTLPSTQTNQAQSLPATSPTLPTTPLIEVHQPTMPELDEKTADLFVPYQPEGSTPQALPQKGPLKWLPPNQTETPRVSKKGHNFTAKSSIPFADSPTKDNHVDNTNGQQAQTPVKVEKQEGDLWEIPETPDCH</sequence>
<feature type="compositionally biased region" description="Polar residues" evidence="1">
    <location>
        <begin position="266"/>
        <end position="275"/>
    </location>
</feature>
<feature type="region of interest" description="Disordered" evidence="1">
    <location>
        <begin position="1"/>
        <end position="198"/>
    </location>
</feature>
<accession>A0ABR1TWV5</accession>
<gene>
    <name evidence="2" type="ORF">PG993_002492</name>
</gene>
<evidence type="ECO:0000256" key="1">
    <source>
        <dbReference type="SAM" id="MobiDB-lite"/>
    </source>
</evidence>